<dbReference type="Proteomes" id="UP000011668">
    <property type="component" value="Unassembled WGS sequence"/>
</dbReference>
<proteinExistence type="predicted"/>
<comment type="caution">
    <text evidence="1">The sequence shown here is derived from an EMBL/GenBank/DDBJ whole genome shotgun (WGS) entry which is preliminary data.</text>
</comment>
<name>L8WZK3_THACA</name>
<dbReference type="AlphaFoldDB" id="L8WZK3"/>
<gene>
    <name evidence="1" type="ORF">AG1IA_04197</name>
</gene>
<keyword evidence="2" id="KW-1185">Reference proteome</keyword>
<accession>L8WZK3</accession>
<protein>
    <submittedName>
        <fullName evidence="1">Uncharacterized protein</fullName>
    </submittedName>
</protein>
<organism evidence="1 2">
    <name type="scientific">Thanatephorus cucumeris (strain AG1-IA)</name>
    <name type="common">Rice sheath blight fungus</name>
    <name type="synonym">Rhizoctonia solani</name>
    <dbReference type="NCBI Taxonomy" id="983506"/>
    <lineage>
        <taxon>Eukaryota</taxon>
        <taxon>Fungi</taxon>
        <taxon>Dikarya</taxon>
        <taxon>Basidiomycota</taxon>
        <taxon>Agaricomycotina</taxon>
        <taxon>Agaricomycetes</taxon>
        <taxon>Cantharellales</taxon>
        <taxon>Ceratobasidiaceae</taxon>
        <taxon>Rhizoctonia</taxon>
        <taxon>Rhizoctonia solani AG-1</taxon>
    </lineage>
</organism>
<dbReference type="EMBL" id="AFRT01000991">
    <property type="protein sequence ID" value="ELU41769.1"/>
    <property type="molecule type" value="Genomic_DNA"/>
</dbReference>
<evidence type="ECO:0000313" key="1">
    <source>
        <dbReference type="EMBL" id="ELU41769.1"/>
    </source>
</evidence>
<reference evidence="1 2" key="1">
    <citation type="journal article" date="2013" name="Nat. Commun.">
        <title>The evolution and pathogenic mechanisms of the rice sheath blight pathogen.</title>
        <authorList>
            <person name="Zheng A."/>
            <person name="Lin R."/>
            <person name="Xu L."/>
            <person name="Qin P."/>
            <person name="Tang C."/>
            <person name="Ai P."/>
            <person name="Zhang D."/>
            <person name="Liu Y."/>
            <person name="Sun Z."/>
            <person name="Feng H."/>
            <person name="Wang Y."/>
            <person name="Chen Y."/>
            <person name="Liang X."/>
            <person name="Fu R."/>
            <person name="Li Q."/>
            <person name="Zhang J."/>
            <person name="Yu X."/>
            <person name="Xie Z."/>
            <person name="Ding L."/>
            <person name="Guan P."/>
            <person name="Tang J."/>
            <person name="Liang Y."/>
            <person name="Wang S."/>
            <person name="Deng Q."/>
            <person name="Li S."/>
            <person name="Zhu J."/>
            <person name="Wang L."/>
            <person name="Liu H."/>
            <person name="Li P."/>
        </authorList>
    </citation>
    <scope>NUCLEOTIDE SEQUENCE [LARGE SCALE GENOMIC DNA]</scope>
    <source>
        <strain evidence="2">AG-1 IA</strain>
    </source>
</reference>
<sequence length="45" mass="5126">MYAKEGIASTLVLLGGPSDGWYLELWLDFYWTKEAGFWDTPLLNG</sequence>
<dbReference type="HOGENOM" id="CLU_3207920_0_0_1"/>
<evidence type="ECO:0000313" key="2">
    <source>
        <dbReference type="Proteomes" id="UP000011668"/>
    </source>
</evidence>